<dbReference type="AlphaFoldDB" id="A0A2B7IDA0"/>
<dbReference type="RefSeq" id="WP_002517366.1">
    <property type="nucleotide sequence ID" value="NZ_AP019664.1"/>
</dbReference>
<dbReference type="OrthoDB" id="3712046at2"/>
<evidence type="ECO:0000313" key="4">
    <source>
        <dbReference type="Proteomes" id="UP000226191"/>
    </source>
</evidence>
<gene>
    <name evidence="3" type="ORF">B1B09_05565</name>
    <name evidence="2" type="ORF">DXN06_06640</name>
</gene>
<dbReference type="Proteomes" id="UP000226191">
    <property type="component" value="Unassembled WGS sequence"/>
</dbReference>
<keyword evidence="1" id="KW-0812">Transmembrane</keyword>
<dbReference type="InterPro" id="IPR021202">
    <property type="entry name" value="Rv3654c-like"/>
</dbReference>
<evidence type="ECO:0000313" key="3">
    <source>
        <dbReference type="EMBL" id="PGF35077.1"/>
    </source>
</evidence>
<evidence type="ECO:0000256" key="1">
    <source>
        <dbReference type="SAM" id="Phobius"/>
    </source>
</evidence>
<reference evidence="3 4" key="1">
    <citation type="submission" date="2017-02" db="EMBL/GenBank/DDBJ databases">
        <title>Prevalence of linear plasmids in Cutibacterium acnes isolates obtained from cancerous prostatic tissue.</title>
        <authorList>
            <person name="Davidsson S."/>
            <person name="Bruggemann H."/>
        </authorList>
    </citation>
    <scope>NUCLEOTIDE SEQUENCE [LARGE SCALE GENOMIC DNA]</scope>
    <source>
        <strain evidence="3 4">11-78</strain>
    </source>
</reference>
<feature type="transmembrane region" description="Helical" evidence="1">
    <location>
        <begin position="21"/>
        <end position="48"/>
    </location>
</feature>
<keyword evidence="1" id="KW-0472">Membrane</keyword>
<protein>
    <submittedName>
        <fullName evidence="3">Pilus assembly protein TadE</fullName>
    </submittedName>
</protein>
<dbReference type="EMBL" id="MVCE01000002">
    <property type="protein sequence ID" value="PGF35077.1"/>
    <property type="molecule type" value="Genomic_DNA"/>
</dbReference>
<evidence type="ECO:0000313" key="2">
    <source>
        <dbReference type="EMBL" id="AXM06855.1"/>
    </source>
</evidence>
<dbReference type="NCBIfam" id="TIGR03816">
    <property type="entry name" value="tadE_like_DECH"/>
    <property type="match status" value="1"/>
</dbReference>
<evidence type="ECO:0000313" key="5">
    <source>
        <dbReference type="Proteomes" id="UP000256621"/>
    </source>
</evidence>
<sequence>MMNLALSRIRTRGTKAGGERGSGTLLLAAVGVGFIAAVWMSLLITGWWSATHRAEETSDMAALAAGGAQAIGEPGCPVAERTVKANGAELVSCVVHNTENGSSVTVEVGVQLHRGWELPGMPTRVVKSSRAGPME</sequence>
<proteinExistence type="predicted"/>
<dbReference type="EMBL" id="CP031442">
    <property type="protein sequence ID" value="AXM06855.1"/>
    <property type="molecule type" value="Genomic_DNA"/>
</dbReference>
<dbReference type="GeneID" id="92856226"/>
<dbReference type="Proteomes" id="UP000256621">
    <property type="component" value="Chromosome"/>
</dbReference>
<accession>A0A2B7IDA0</accession>
<keyword evidence="1" id="KW-1133">Transmembrane helix</keyword>
<organism evidence="3 4">
    <name type="scientific">Cutibacterium acnes</name>
    <name type="common">Propionibacterium acnes</name>
    <dbReference type="NCBI Taxonomy" id="1747"/>
    <lineage>
        <taxon>Bacteria</taxon>
        <taxon>Bacillati</taxon>
        <taxon>Actinomycetota</taxon>
        <taxon>Actinomycetes</taxon>
        <taxon>Propionibacteriales</taxon>
        <taxon>Propionibacteriaceae</taxon>
        <taxon>Cutibacterium</taxon>
    </lineage>
</organism>
<name>A0A2B7IDA0_CUTAC</name>
<reference evidence="2 5" key="2">
    <citation type="submission" date="2018-08" db="EMBL/GenBank/DDBJ databases">
        <title>Genome sequencing of Cutibacterium acnes KCOM 1315.</title>
        <authorList>
            <person name="Kook J.-K."/>
            <person name="Park S.-N."/>
            <person name="Lim Y.K."/>
        </authorList>
    </citation>
    <scope>NUCLEOTIDE SEQUENCE [LARGE SCALE GENOMIC DNA]</scope>
    <source>
        <strain evidence="2 5">KCOM 1315</strain>
    </source>
</reference>